<evidence type="ECO:0000256" key="6">
    <source>
        <dbReference type="ARBA" id="ARBA00022989"/>
    </source>
</evidence>
<dbReference type="GO" id="GO:0016887">
    <property type="term" value="F:ATP hydrolysis activity"/>
    <property type="evidence" value="ECO:0007669"/>
    <property type="project" value="InterPro"/>
</dbReference>
<comment type="subcellular location">
    <subcellularLocation>
        <location evidence="1">Cell membrane</location>
        <topology evidence="1">Multi-pass membrane protein</topology>
    </subcellularLocation>
</comment>
<evidence type="ECO:0000256" key="7">
    <source>
        <dbReference type="ARBA" id="ARBA00023136"/>
    </source>
</evidence>
<evidence type="ECO:0000256" key="8">
    <source>
        <dbReference type="SAM" id="Phobius"/>
    </source>
</evidence>
<dbReference type="InterPro" id="IPR003593">
    <property type="entry name" value="AAA+_ATPase"/>
</dbReference>
<evidence type="ECO:0000256" key="4">
    <source>
        <dbReference type="ARBA" id="ARBA00022741"/>
    </source>
</evidence>
<dbReference type="eggNOG" id="COG1132">
    <property type="taxonomic scope" value="Bacteria"/>
</dbReference>
<dbReference type="Pfam" id="PF00664">
    <property type="entry name" value="ABC_membrane"/>
    <property type="match status" value="1"/>
</dbReference>
<dbReference type="PROSITE" id="PS50893">
    <property type="entry name" value="ABC_TRANSPORTER_2"/>
    <property type="match status" value="1"/>
</dbReference>
<evidence type="ECO:0000256" key="5">
    <source>
        <dbReference type="ARBA" id="ARBA00022840"/>
    </source>
</evidence>
<dbReference type="InterPro" id="IPR017871">
    <property type="entry name" value="ABC_transporter-like_CS"/>
</dbReference>
<dbReference type="HOGENOM" id="CLU_000604_84_3_0"/>
<sequence length="685" mass="78862">MYIWKQLWAYTKPYKRFLFYSLFALMLSTTIFIVGTMMTKIIIDKYIMGMFRPVSVSNTIQDEKKSVFYKGKYYTRIEENSKLNILEKNSIILTKEGYVLINSDIADEKAEIKDNRLFINNKESNVGFNILTKDEVWNFYEPYVGSATLAVLSIFILYMAAACLMYTCGYSLRILATKVVFDLRKDAFKQLQKLPVQYFSDYPDGKVVSYIVHDSNAIFGLYENTLLEIVKAVVQVVFIYIAMFLLNVKLASYALLILPIIAVWLYLYRKYVSENFKETREIQSNMNAMMNEQFQGIEVVQAFTHEDESIAEFDVLADDYLEYKRKFAVLSALYTDGMAHTVRRLAITLTLVYFGREFLSGSMILSVGTVFAFVQYVDSAFAPLFWFFGVLNRFERAIVSARRIFDMFLNVPSKELEFSTENLELKGNVEFKNLSFAYDNENYVLKNINLIIPAGNTIGIVGHTGSGKSSLMNVLLRFYDYQKGDIVIDGRSLRDYPVQTYRAHVGMVLQDPVLFSGTLFSNITFNNNDVTEERVLEIMSQIGAQSFIDKQPNGIHESVEDMGRNFSVGERQLIAFARVMVYDPEILILDEATANIDTETEIMIQKALNVISQNRTTFIIAHRLSTVKHADQLIVLNKGNIVERGTHEELVEKDGLYAKMYQSQMREEYTHEVLKNSKENFVLNM</sequence>
<dbReference type="GO" id="GO:0015421">
    <property type="term" value="F:ABC-type oligopeptide transporter activity"/>
    <property type="evidence" value="ECO:0007669"/>
    <property type="project" value="TreeGrafter"/>
</dbReference>
<keyword evidence="5" id="KW-0067">ATP-binding</keyword>
<dbReference type="Proteomes" id="UP000000845">
    <property type="component" value="Chromosome"/>
</dbReference>
<proteinExistence type="predicted"/>
<reference evidence="11 12" key="2">
    <citation type="journal article" date="2010" name="Stand. Genomic Sci.">
        <title>Complete genome sequence of Sebaldella termitidis type strain (NCTC 11300).</title>
        <authorList>
            <person name="Harmon-Smith M."/>
            <person name="Celia L."/>
            <person name="Chertkov O."/>
            <person name="Lapidus A."/>
            <person name="Copeland A."/>
            <person name="Glavina Del Rio T."/>
            <person name="Nolan M."/>
            <person name="Lucas S."/>
            <person name="Tice H."/>
            <person name="Cheng J.F."/>
            <person name="Han C."/>
            <person name="Detter J.C."/>
            <person name="Bruce D."/>
            <person name="Goodwin L."/>
            <person name="Pitluck S."/>
            <person name="Pati A."/>
            <person name="Liolios K."/>
            <person name="Ivanova N."/>
            <person name="Mavromatis K."/>
            <person name="Mikhailova N."/>
            <person name="Chen A."/>
            <person name="Palaniappan K."/>
            <person name="Land M."/>
            <person name="Hauser L."/>
            <person name="Chang Y.J."/>
            <person name="Jeffries C.D."/>
            <person name="Brettin T."/>
            <person name="Goker M."/>
            <person name="Beck B."/>
            <person name="Bristow J."/>
            <person name="Eisen J.A."/>
            <person name="Markowitz V."/>
            <person name="Hugenholtz P."/>
            <person name="Kyrpides N.C."/>
            <person name="Klenk H.P."/>
            <person name="Chen F."/>
        </authorList>
    </citation>
    <scope>NUCLEOTIDE SEQUENCE [LARGE SCALE GENOMIC DNA]</scope>
    <source>
        <strain evidence="12">ATCC 33386 / NCTC 11300</strain>
    </source>
</reference>
<dbReference type="PANTHER" id="PTHR43394:SF1">
    <property type="entry name" value="ATP-BINDING CASSETTE SUB-FAMILY B MEMBER 10, MITOCHONDRIAL"/>
    <property type="match status" value="1"/>
</dbReference>
<reference evidence="12" key="1">
    <citation type="submission" date="2009-09" db="EMBL/GenBank/DDBJ databases">
        <title>The complete chromosome of Sebaldella termitidis ATCC 33386.</title>
        <authorList>
            <consortium name="US DOE Joint Genome Institute (JGI-PGF)"/>
            <person name="Lucas S."/>
            <person name="Copeland A."/>
            <person name="Lapidus A."/>
            <person name="Glavina del Rio T."/>
            <person name="Dalin E."/>
            <person name="Tice H."/>
            <person name="Bruce D."/>
            <person name="Goodwin L."/>
            <person name="Pitluck S."/>
            <person name="Kyrpides N."/>
            <person name="Mavromatis K."/>
            <person name="Ivanova N."/>
            <person name="Mikhailova N."/>
            <person name="Sims D."/>
            <person name="Meincke L."/>
            <person name="Brettin T."/>
            <person name="Detter J.C."/>
            <person name="Han C."/>
            <person name="Larimer F."/>
            <person name="Land M."/>
            <person name="Hauser L."/>
            <person name="Markowitz V."/>
            <person name="Cheng J.F."/>
            <person name="Hugenholtz P."/>
            <person name="Woyke T."/>
            <person name="Wu D."/>
            <person name="Eisen J.A."/>
        </authorList>
    </citation>
    <scope>NUCLEOTIDE SEQUENCE [LARGE SCALE GENOMIC DNA]</scope>
    <source>
        <strain evidence="12">ATCC 33386 / NCTC 11300</strain>
    </source>
</reference>
<dbReference type="KEGG" id="str:Sterm_2809"/>
<dbReference type="GO" id="GO:0005886">
    <property type="term" value="C:plasma membrane"/>
    <property type="evidence" value="ECO:0007669"/>
    <property type="project" value="UniProtKB-SubCell"/>
</dbReference>
<evidence type="ECO:0000259" key="9">
    <source>
        <dbReference type="PROSITE" id="PS50893"/>
    </source>
</evidence>
<evidence type="ECO:0000256" key="1">
    <source>
        <dbReference type="ARBA" id="ARBA00004651"/>
    </source>
</evidence>
<dbReference type="FunFam" id="3.40.50.300:FF:000287">
    <property type="entry name" value="Multidrug ABC transporter ATP-binding protein"/>
    <property type="match status" value="1"/>
</dbReference>
<feature type="transmembrane region" description="Helical" evidence="8">
    <location>
        <begin position="250"/>
        <end position="268"/>
    </location>
</feature>
<keyword evidence="2" id="KW-0813">Transport</keyword>
<dbReference type="Gene3D" id="1.20.1560.10">
    <property type="entry name" value="ABC transporter type 1, transmembrane domain"/>
    <property type="match status" value="1"/>
</dbReference>
<dbReference type="Pfam" id="PF00005">
    <property type="entry name" value="ABC_tran"/>
    <property type="match status" value="1"/>
</dbReference>
<dbReference type="CDD" id="cd03254">
    <property type="entry name" value="ABCC_Glucan_exporter_like"/>
    <property type="match status" value="1"/>
</dbReference>
<evidence type="ECO:0000259" key="10">
    <source>
        <dbReference type="PROSITE" id="PS50929"/>
    </source>
</evidence>
<feature type="transmembrane region" description="Helical" evidence="8">
    <location>
        <begin position="143"/>
        <end position="168"/>
    </location>
</feature>
<dbReference type="Gene3D" id="3.40.50.300">
    <property type="entry name" value="P-loop containing nucleotide triphosphate hydrolases"/>
    <property type="match status" value="1"/>
</dbReference>
<dbReference type="SUPFAM" id="SSF52540">
    <property type="entry name" value="P-loop containing nucleoside triphosphate hydrolases"/>
    <property type="match status" value="1"/>
</dbReference>
<dbReference type="STRING" id="526218.Sterm_2809"/>
<feature type="transmembrane region" description="Helical" evidence="8">
    <location>
        <begin position="363"/>
        <end position="388"/>
    </location>
</feature>
<dbReference type="AlphaFoldDB" id="D1AN49"/>
<feature type="domain" description="ABC transporter" evidence="9">
    <location>
        <begin position="429"/>
        <end position="663"/>
    </location>
</feature>
<keyword evidence="12" id="KW-1185">Reference proteome</keyword>
<evidence type="ECO:0000313" key="12">
    <source>
        <dbReference type="Proteomes" id="UP000000845"/>
    </source>
</evidence>
<feature type="transmembrane region" description="Helical" evidence="8">
    <location>
        <begin position="225"/>
        <end position="244"/>
    </location>
</feature>
<dbReference type="CDD" id="cd18544">
    <property type="entry name" value="ABC_6TM_TmrA_like"/>
    <property type="match status" value="1"/>
</dbReference>
<keyword evidence="7 8" id="KW-0472">Membrane</keyword>
<feature type="domain" description="ABC transmembrane type-1" evidence="10">
    <location>
        <begin position="151"/>
        <end position="396"/>
    </location>
</feature>
<dbReference type="PROSITE" id="PS50929">
    <property type="entry name" value="ABC_TM1F"/>
    <property type="match status" value="1"/>
</dbReference>
<accession>D1AN49</accession>
<keyword evidence="3 8" id="KW-0812">Transmembrane</keyword>
<dbReference type="EMBL" id="CP001739">
    <property type="protein sequence ID" value="ACZ09653.1"/>
    <property type="molecule type" value="Genomic_DNA"/>
</dbReference>
<dbReference type="SUPFAM" id="SSF90123">
    <property type="entry name" value="ABC transporter transmembrane region"/>
    <property type="match status" value="1"/>
</dbReference>
<protein>
    <submittedName>
        <fullName evidence="11">ABC transporter related protein</fullName>
    </submittedName>
</protein>
<dbReference type="InterPro" id="IPR011527">
    <property type="entry name" value="ABC1_TM_dom"/>
</dbReference>
<name>D1AN49_SEBTE</name>
<dbReference type="SMART" id="SM00382">
    <property type="entry name" value="AAA"/>
    <property type="match status" value="1"/>
</dbReference>
<evidence type="ECO:0000256" key="3">
    <source>
        <dbReference type="ARBA" id="ARBA00022692"/>
    </source>
</evidence>
<organism evidence="11 12">
    <name type="scientific">Sebaldella termitidis (strain ATCC 33386 / NCTC 11300)</name>
    <dbReference type="NCBI Taxonomy" id="526218"/>
    <lineage>
        <taxon>Bacteria</taxon>
        <taxon>Fusobacteriati</taxon>
        <taxon>Fusobacteriota</taxon>
        <taxon>Fusobacteriia</taxon>
        <taxon>Fusobacteriales</taxon>
        <taxon>Leptotrichiaceae</taxon>
        <taxon>Sebaldella</taxon>
    </lineage>
</organism>
<dbReference type="PROSITE" id="PS00211">
    <property type="entry name" value="ABC_TRANSPORTER_1"/>
    <property type="match status" value="1"/>
</dbReference>
<dbReference type="RefSeq" id="WP_012862247.1">
    <property type="nucleotide sequence ID" value="NC_013517.1"/>
</dbReference>
<evidence type="ECO:0000256" key="2">
    <source>
        <dbReference type="ARBA" id="ARBA00022448"/>
    </source>
</evidence>
<gene>
    <name evidence="11" type="ordered locus">Sterm_2809</name>
</gene>
<evidence type="ECO:0000313" key="11">
    <source>
        <dbReference type="EMBL" id="ACZ09653.1"/>
    </source>
</evidence>
<keyword evidence="6 8" id="KW-1133">Transmembrane helix</keyword>
<dbReference type="InterPro" id="IPR027417">
    <property type="entry name" value="P-loop_NTPase"/>
</dbReference>
<dbReference type="GO" id="GO:0005524">
    <property type="term" value="F:ATP binding"/>
    <property type="evidence" value="ECO:0007669"/>
    <property type="project" value="UniProtKB-KW"/>
</dbReference>
<dbReference type="PANTHER" id="PTHR43394">
    <property type="entry name" value="ATP-DEPENDENT PERMEASE MDL1, MITOCHONDRIAL"/>
    <property type="match status" value="1"/>
</dbReference>
<dbReference type="InterPro" id="IPR039421">
    <property type="entry name" value="Type_1_exporter"/>
</dbReference>
<dbReference type="InterPro" id="IPR036640">
    <property type="entry name" value="ABC1_TM_sf"/>
</dbReference>
<feature type="transmembrane region" description="Helical" evidence="8">
    <location>
        <begin position="20"/>
        <end position="43"/>
    </location>
</feature>
<dbReference type="InterPro" id="IPR003439">
    <property type="entry name" value="ABC_transporter-like_ATP-bd"/>
</dbReference>
<keyword evidence="4" id="KW-0547">Nucleotide-binding</keyword>